<dbReference type="RefSeq" id="WP_126049593.1">
    <property type="nucleotide sequence ID" value="NZ_QYTV02000003.1"/>
</dbReference>
<accession>A0A429Y238</accession>
<reference evidence="1" key="1">
    <citation type="submission" date="2018-12" db="EMBL/GenBank/DDBJ databases">
        <authorList>
            <person name="Sun L."/>
            <person name="Chen Z."/>
        </authorList>
    </citation>
    <scope>NUCLEOTIDE SEQUENCE [LARGE SCALE GENOMIC DNA]</scope>
    <source>
        <strain evidence="1">3-2-2</strain>
    </source>
</reference>
<proteinExistence type="predicted"/>
<keyword evidence="2" id="KW-1185">Reference proteome</keyword>
<evidence type="ECO:0000313" key="1">
    <source>
        <dbReference type="EMBL" id="RST75264.1"/>
    </source>
</evidence>
<dbReference type="OrthoDB" id="2880387at2"/>
<protein>
    <submittedName>
        <fullName evidence="1">Uncharacterized protein</fullName>
    </submittedName>
</protein>
<sequence>MKDFEDITVREVKQLPQSITCNKCGKSKKITGTEHERELQSEAFPTIKLVFGYGSSFDEEIWNFELCENCLVKFVRSFIHPPKITK</sequence>
<gene>
    <name evidence="1" type="ORF">D4T97_008400</name>
</gene>
<dbReference type="AlphaFoldDB" id="A0A429Y238"/>
<name>A0A429Y238_9BACI</name>
<dbReference type="Proteomes" id="UP000287156">
    <property type="component" value="Unassembled WGS sequence"/>
</dbReference>
<comment type="caution">
    <text evidence="1">The sequence shown here is derived from an EMBL/GenBank/DDBJ whole genome shotgun (WGS) entry which is preliminary data.</text>
</comment>
<evidence type="ECO:0000313" key="2">
    <source>
        <dbReference type="Proteomes" id="UP000287156"/>
    </source>
</evidence>
<dbReference type="EMBL" id="QYTV02000003">
    <property type="protein sequence ID" value="RST75264.1"/>
    <property type="molecule type" value="Genomic_DNA"/>
</dbReference>
<organism evidence="1 2">
    <name type="scientific">Siminovitchia acidinfaciens</name>
    <dbReference type="NCBI Taxonomy" id="2321395"/>
    <lineage>
        <taxon>Bacteria</taxon>
        <taxon>Bacillati</taxon>
        <taxon>Bacillota</taxon>
        <taxon>Bacilli</taxon>
        <taxon>Bacillales</taxon>
        <taxon>Bacillaceae</taxon>
        <taxon>Siminovitchia</taxon>
    </lineage>
</organism>